<accession>A0A0D8Y5H5</accession>
<comment type="caution">
    <text evidence="2">Lacks conserved residue(s) required for the propagation of feature annotation.</text>
</comment>
<dbReference type="PROSITE" id="PS00022">
    <property type="entry name" value="EGF_1"/>
    <property type="match status" value="1"/>
</dbReference>
<gene>
    <name evidence="5" type="ORF">DICVIV_02594</name>
</gene>
<dbReference type="Pfam" id="PF02210">
    <property type="entry name" value="Laminin_G_2"/>
    <property type="match status" value="2"/>
</dbReference>
<dbReference type="STRING" id="29172.A0A0D8Y5H5"/>
<evidence type="ECO:0000313" key="6">
    <source>
        <dbReference type="Proteomes" id="UP000053766"/>
    </source>
</evidence>
<dbReference type="InterPro" id="IPR050372">
    <property type="entry name" value="Neurexin-related_CASP"/>
</dbReference>
<reference evidence="5 6" key="1">
    <citation type="submission" date="2013-11" db="EMBL/GenBank/DDBJ databases">
        <title>Draft genome of the bovine lungworm Dictyocaulus viviparus.</title>
        <authorList>
            <person name="Mitreva M."/>
        </authorList>
    </citation>
    <scope>NUCLEOTIDE SEQUENCE [LARGE SCALE GENOMIC DNA]</scope>
    <source>
        <strain evidence="5 6">HannoverDv2000</strain>
    </source>
</reference>
<organism evidence="5 6">
    <name type="scientific">Dictyocaulus viviparus</name>
    <name type="common">Bovine lungworm</name>
    <dbReference type="NCBI Taxonomy" id="29172"/>
    <lineage>
        <taxon>Eukaryota</taxon>
        <taxon>Metazoa</taxon>
        <taxon>Ecdysozoa</taxon>
        <taxon>Nematoda</taxon>
        <taxon>Chromadorea</taxon>
        <taxon>Rhabditida</taxon>
        <taxon>Rhabditina</taxon>
        <taxon>Rhabditomorpha</taxon>
        <taxon>Strongyloidea</taxon>
        <taxon>Metastrongylidae</taxon>
        <taxon>Dictyocaulus</taxon>
    </lineage>
</organism>
<dbReference type="Gene3D" id="2.60.120.200">
    <property type="match status" value="2"/>
</dbReference>
<name>A0A0D8Y5H5_DICVI</name>
<dbReference type="GO" id="GO:0016020">
    <property type="term" value="C:membrane"/>
    <property type="evidence" value="ECO:0007669"/>
    <property type="project" value="UniProtKB-SubCell"/>
</dbReference>
<sequence>MKVDRQSWVELQLVSIDSRSTKPGMLYIGGSDDHQPPLFTSSSGFHGCVKKIRLNGRSIVLRTGSNENVRECGTNPCISAGCPEKCISNNKQDFLCLCEWPTYGRTCEIKAKRLSGMRFSGYSYLELKTEDYMKQIIGDSLRLEMNLKIENSTDVNDKSSKSSQLLAFAGENGVNSDFLRLLLTEDHLVQVMMNLGSSLVSLTHPTRLISGTWTRIGVEKPSANSIHKRRQPHHNECFPKNRTLNILKGIHIGESATTFSLQCTQDRDSSTKPCSQEEPSANSIHKRRQPITTSASRKTETLNLLKGIHIGGMPSNIQHVDGFKGCIDYFRIGSLLIDHPQMATKAINIENCD</sequence>
<proteinExistence type="predicted"/>
<dbReference type="EMBL" id="KN716188">
    <property type="protein sequence ID" value="KJH51229.1"/>
    <property type="molecule type" value="Genomic_DNA"/>
</dbReference>
<feature type="domain" description="Laminin G" evidence="4">
    <location>
        <begin position="114"/>
        <end position="352"/>
    </location>
</feature>
<reference evidence="6" key="2">
    <citation type="journal article" date="2016" name="Sci. Rep.">
        <title>Dictyocaulus viviparus genome, variome and transcriptome elucidate lungworm biology and support future intervention.</title>
        <authorList>
            <person name="McNulty S.N."/>
            <person name="Strube C."/>
            <person name="Rosa B.A."/>
            <person name="Martin J.C."/>
            <person name="Tyagi R."/>
            <person name="Choi Y.J."/>
            <person name="Wang Q."/>
            <person name="Hallsworth Pepin K."/>
            <person name="Zhang X."/>
            <person name="Ozersky P."/>
            <person name="Wilson R.K."/>
            <person name="Sternberg P.W."/>
            <person name="Gasser R.B."/>
            <person name="Mitreva M."/>
        </authorList>
    </citation>
    <scope>NUCLEOTIDE SEQUENCE [LARGE SCALE GENOMIC DNA]</scope>
    <source>
        <strain evidence="6">HannoverDv2000</strain>
    </source>
</reference>
<evidence type="ECO:0000313" key="5">
    <source>
        <dbReference type="EMBL" id="KJH51229.1"/>
    </source>
</evidence>
<dbReference type="InterPro" id="IPR013320">
    <property type="entry name" value="ConA-like_dom_sf"/>
</dbReference>
<protein>
    <submittedName>
        <fullName evidence="5">Laminin G domain protein</fullName>
    </submittedName>
</protein>
<keyword evidence="6" id="KW-1185">Reference proteome</keyword>
<evidence type="ECO:0000256" key="3">
    <source>
        <dbReference type="SAM" id="MobiDB-lite"/>
    </source>
</evidence>
<evidence type="ECO:0000256" key="2">
    <source>
        <dbReference type="PROSITE-ProRule" id="PRU00122"/>
    </source>
</evidence>
<feature type="domain" description="Laminin G" evidence="4">
    <location>
        <begin position="1"/>
        <end position="82"/>
    </location>
</feature>
<feature type="compositionally biased region" description="Polar residues" evidence="3">
    <location>
        <begin position="271"/>
        <end position="283"/>
    </location>
</feature>
<dbReference type="PROSITE" id="PS50025">
    <property type="entry name" value="LAM_G_DOMAIN"/>
    <property type="match status" value="2"/>
</dbReference>
<dbReference type="CDD" id="cd00110">
    <property type="entry name" value="LamG"/>
    <property type="match status" value="2"/>
</dbReference>
<evidence type="ECO:0000256" key="1">
    <source>
        <dbReference type="ARBA" id="ARBA00023157"/>
    </source>
</evidence>
<dbReference type="PANTHER" id="PTHR15036">
    <property type="entry name" value="PIKACHURIN-LIKE PROTEIN"/>
    <property type="match status" value="1"/>
</dbReference>
<evidence type="ECO:0000259" key="4">
    <source>
        <dbReference type="PROSITE" id="PS50025"/>
    </source>
</evidence>
<dbReference type="SUPFAM" id="SSF49899">
    <property type="entry name" value="Concanavalin A-like lectins/glucanases"/>
    <property type="match status" value="3"/>
</dbReference>
<dbReference type="AlphaFoldDB" id="A0A0D8Y5H5"/>
<dbReference type="Proteomes" id="UP000053766">
    <property type="component" value="Unassembled WGS sequence"/>
</dbReference>
<dbReference type="InterPro" id="IPR000742">
    <property type="entry name" value="EGF"/>
</dbReference>
<dbReference type="InterPro" id="IPR001791">
    <property type="entry name" value="Laminin_G"/>
</dbReference>
<dbReference type="PANTHER" id="PTHR15036:SF85">
    <property type="entry name" value="SP2353, ISOFORM A"/>
    <property type="match status" value="1"/>
</dbReference>
<feature type="region of interest" description="Disordered" evidence="3">
    <location>
        <begin position="266"/>
        <end position="297"/>
    </location>
</feature>
<keyword evidence="1" id="KW-1015">Disulfide bond</keyword>
<dbReference type="OrthoDB" id="10014052at2759"/>